<dbReference type="Gene3D" id="3.20.20.70">
    <property type="entry name" value="Aldolase class I"/>
    <property type="match status" value="1"/>
</dbReference>
<evidence type="ECO:0000256" key="1">
    <source>
        <dbReference type="ARBA" id="ARBA00000056"/>
    </source>
</evidence>
<evidence type="ECO:0000256" key="4">
    <source>
        <dbReference type="ARBA" id="ARBA00007439"/>
    </source>
</evidence>
<comment type="function">
    <text evidence="2 7">Converts N-acetylmannosamine-6-phosphate (ManNAc-6-P) to N-acetylglucosamine-6-phosphate (GlcNAc-6-P).</text>
</comment>
<dbReference type="InterPro" id="IPR011060">
    <property type="entry name" value="RibuloseP-bd_barrel"/>
</dbReference>
<dbReference type="PATRIC" id="fig|999408.3.peg.2818"/>
<evidence type="ECO:0000313" key="9">
    <source>
        <dbReference type="Proteomes" id="UP000013085"/>
    </source>
</evidence>
<dbReference type="InterPro" id="IPR013785">
    <property type="entry name" value="Aldolase_TIM"/>
</dbReference>
<dbReference type="AlphaFoldDB" id="A0A0E2HAC0"/>
<reference evidence="8 9" key="1">
    <citation type="submission" date="2013-01" db="EMBL/GenBank/DDBJ databases">
        <title>The Genome Sequence of Clostridium clostridioforme 90A8.</title>
        <authorList>
            <consortium name="The Broad Institute Genome Sequencing Platform"/>
            <person name="Earl A."/>
            <person name="Ward D."/>
            <person name="Feldgarden M."/>
            <person name="Gevers D."/>
            <person name="Courvalin P."/>
            <person name="Lambert T."/>
            <person name="Walker B."/>
            <person name="Young S.K."/>
            <person name="Zeng Q."/>
            <person name="Gargeya S."/>
            <person name="Fitzgerald M."/>
            <person name="Haas B."/>
            <person name="Abouelleil A."/>
            <person name="Alvarado L."/>
            <person name="Arachchi H.M."/>
            <person name="Berlin A.M."/>
            <person name="Chapman S.B."/>
            <person name="Dewar J."/>
            <person name="Goldberg J."/>
            <person name="Griggs A."/>
            <person name="Gujja S."/>
            <person name="Hansen M."/>
            <person name="Howarth C."/>
            <person name="Imamovic A."/>
            <person name="Larimer J."/>
            <person name="McCowan C."/>
            <person name="Murphy C."/>
            <person name="Neiman D."/>
            <person name="Pearson M."/>
            <person name="Priest M."/>
            <person name="Roberts A."/>
            <person name="Saif S."/>
            <person name="Shea T."/>
            <person name="Sisk P."/>
            <person name="Sykes S."/>
            <person name="Wortman J."/>
            <person name="Nusbaum C."/>
            <person name="Birren B."/>
        </authorList>
    </citation>
    <scope>NUCLEOTIDE SEQUENCE [LARGE SCALE GENOMIC DNA]</scope>
    <source>
        <strain evidence="8 9">90A8</strain>
    </source>
</reference>
<comment type="pathway">
    <text evidence="3 7">Amino-sugar metabolism; N-acetylneuraminate degradation; D-fructose 6-phosphate from N-acetylneuraminate: step 3/5.</text>
</comment>
<dbReference type="GO" id="GO:0005975">
    <property type="term" value="P:carbohydrate metabolic process"/>
    <property type="evidence" value="ECO:0007669"/>
    <property type="project" value="UniProtKB-UniRule"/>
</dbReference>
<accession>A0A0E2HAC0</accession>
<dbReference type="NCBIfam" id="NF002231">
    <property type="entry name" value="PRK01130.1"/>
    <property type="match status" value="1"/>
</dbReference>
<evidence type="ECO:0000313" key="8">
    <source>
        <dbReference type="EMBL" id="ENZ13713.1"/>
    </source>
</evidence>
<dbReference type="GO" id="GO:0019262">
    <property type="term" value="P:N-acetylneuraminate catabolic process"/>
    <property type="evidence" value="ECO:0007669"/>
    <property type="project" value="UniProtKB-UniRule"/>
</dbReference>
<sequence>MDKTELFNRIKGKLIISCQALPGEPLYDPERSLMPYMARAAREAGSPMIRANTVRDVLGIKRETGLPVIGLIKRVYEGFDGYITPTMGEVDALAEAGADIIAIDCTDRRRGDGLSPWEYIQSIKEKYPDQILMADISDYQEGLKAWKSGIDLVSTTMSGYTDYTPKLEGPDFELVRRLASELPIPVIGEGRVHTPDEAVKMLDMGAWAVIVGGAITRPLEIAGRFMKAVNGRRG</sequence>
<comment type="catalytic activity">
    <reaction evidence="1 7">
        <text>an N-acyl-D-glucosamine 6-phosphate = an N-acyl-D-mannosamine 6-phosphate</text>
        <dbReference type="Rhea" id="RHEA:23932"/>
        <dbReference type="ChEBI" id="CHEBI:57599"/>
        <dbReference type="ChEBI" id="CHEBI:57666"/>
        <dbReference type="EC" id="5.1.3.9"/>
    </reaction>
</comment>
<evidence type="ECO:0000256" key="3">
    <source>
        <dbReference type="ARBA" id="ARBA00005081"/>
    </source>
</evidence>
<name>A0A0E2HAC0_9FIRM</name>
<organism evidence="8 9">
    <name type="scientific">[Clostridium] clostridioforme 90A8</name>
    <dbReference type="NCBI Taxonomy" id="999408"/>
    <lineage>
        <taxon>Bacteria</taxon>
        <taxon>Bacillati</taxon>
        <taxon>Bacillota</taxon>
        <taxon>Clostridia</taxon>
        <taxon>Lachnospirales</taxon>
        <taxon>Lachnospiraceae</taxon>
        <taxon>Enterocloster</taxon>
    </lineage>
</organism>
<dbReference type="EMBL" id="AGYR01000029">
    <property type="protein sequence ID" value="ENZ13713.1"/>
    <property type="molecule type" value="Genomic_DNA"/>
</dbReference>
<keyword evidence="5 7" id="KW-0413">Isomerase</keyword>
<comment type="caution">
    <text evidence="8">The sequence shown here is derived from an EMBL/GenBank/DDBJ whole genome shotgun (WGS) entry which is preliminary data.</text>
</comment>
<dbReference type="EC" id="5.1.3.9" evidence="7"/>
<dbReference type="UniPathway" id="UPA00629">
    <property type="reaction ID" value="UER00682"/>
</dbReference>
<evidence type="ECO:0000256" key="7">
    <source>
        <dbReference type="HAMAP-Rule" id="MF_01235"/>
    </source>
</evidence>
<dbReference type="PANTHER" id="PTHR36204">
    <property type="entry name" value="N-ACETYLMANNOSAMINE-6-PHOSPHATE 2-EPIMERASE-RELATED"/>
    <property type="match status" value="1"/>
</dbReference>
<dbReference type="RefSeq" id="WP_002585742.1">
    <property type="nucleotide sequence ID" value="NZ_KB851021.1"/>
</dbReference>
<dbReference type="InterPro" id="IPR007260">
    <property type="entry name" value="NanE"/>
</dbReference>
<dbReference type="Pfam" id="PF04131">
    <property type="entry name" value="NanE"/>
    <property type="match status" value="1"/>
</dbReference>
<protein>
    <recommendedName>
        <fullName evidence="7">Putative N-acetylmannosamine-6-phosphate 2-epimerase</fullName>
        <ecNumber evidence="7">5.1.3.9</ecNumber>
    </recommendedName>
    <alternativeName>
        <fullName evidence="7">ManNAc-6-P epimerase</fullName>
    </alternativeName>
</protein>
<evidence type="ECO:0000256" key="2">
    <source>
        <dbReference type="ARBA" id="ARBA00002147"/>
    </source>
</evidence>
<dbReference type="GO" id="GO:0047465">
    <property type="term" value="F:N-acylglucosamine-6-phosphate 2-epimerase activity"/>
    <property type="evidence" value="ECO:0007669"/>
    <property type="project" value="UniProtKB-EC"/>
</dbReference>
<dbReference type="SUPFAM" id="SSF51366">
    <property type="entry name" value="Ribulose-phoshate binding barrel"/>
    <property type="match status" value="1"/>
</dbReference>
<dbReference type="GO" id="GO:0006053">
    <property type="term" value="P:N-acetylmannosamine catabolic process"/>
    <property type="evidence" value="ECO:0007669"/>
    <property type="project" value="TreeGrafter"/>
</dbReference>
<dbReference type="HOGENOM" id="CLU_086300_1_0_9"/>
<proteinExistence type="inferred from homology"/>
<dbReference type="PANTHER" id="PTHR36204:SF1">
    <property type="entry name" value="N-ACETYLMANNOSAMINE-6-PHOSPHATE 2-EPIMERASE-RELATED"/>
    <property type="match status" value="1"/>
</dbReference>
<dbReference type="HAMAP" id="MF_01235">
    <property type="entry name" value="ManNAc6P_epimer"/>
    <property type="match status" value="1"/>
</dbReference>
<evidence type="ECO:0000256" key="5">
    <source>
        <dbReference type="ARBA" id="ARBA00023235"/>
    </source>
</evidence>
<dbReference type="GeneID" id="57963311"/>
<gene>
    <name evidence="7" type="primary">nanE</name>
    <name evidence="8" type="ORF">HMPREF1090_02608</name>
</gene>
<evidence type="ECO:0000256" key="6">
    <source>
        <dbReference type="ARBA" id="ARBA00023277"/>
    </source>
</evidence>
<dbReference type="GO" id="GO:0005829">
    <property type="term" value="C:cytosol"/>
    <property type="evidence" value="ECO:0007669"/>
    <property type="project" value="TreeGrafter"/>
</dbReference>
<comment type="similarity">
    <text evidence="4 7">Belongs to the NanE family.</text>
</comment>
<dbReference type="Proteomes" id="UP000013085">
    <property type="component" value="Unassembled WGS sequence"/>
</dbReference>
<dbReference type="CDD" id="cd04729">
    <property type="entry name" value="NanE"/>
    <property type="match status" value="1"/>
</dbReference>
<keyword evidence="6 7" id="KW-0119">Carbohydrate metabolism</keyword>